<dbReference type="PANTHER" id="PTHR11954">
    <property type="entry name" value="D-DOPACHROME DECARBOXYLASE"/>
    <property type="match status" value="1"/>
</dbReference>
<keyword evidence="4" id="KW-0413">Isomerase</keyword>
<dbReference type="HOGENOM" id="CLU_129906_0_0_9"/>
<dbReference type="InterPro" id="IPR001398">
    <property type="entry name" value="Macrophage_inhib_fac"/>
</dbReference>
<keyword evidence="2" id="KW-0202">Cytokine</keyword>
<evidence type="ECO:0000313" key="12">
    <source>
        <dbReference type="EMBL" id="EMZ25789.1"/>
    </source>
</evidence>
<sequence length="113" mass="12634">MPFIDSKITVKMSEEKKEAIKTELGQAVSILSKPESFLMVGFDDEYCLYMGGSKLEKGAFVAVSLFGNASSEACEKMTAEICRIYEQQLGIPQDKVYVSYTGVRDWGWNGRNL</sequence>
<dbReference type="PATRIC" id="fig|1235802.3.peg.2961"/>
<evidence type="ECO:0000256" key="2">
    <source>
        <dbReference type="ARBA" id="ARBA00022514"/>
    </source>
</evidence>
<evidence type="ECO:0000256" key="7">
    <source>
        <dbReference type="ARBA" id="ARBA00038932"/>
    </source>
</evidence>
<evidence type="ECO:0000313" key="13">
    <source>
        <dbReference type="Proteomes" id="UP000012589"/>
    </source>
</evidence>
<evidence type="ECO:0000256" key="9">
    <source>
        <dbReference type="ARBA" id="ARBA00041631"/>
    </source>
</evidence>
<comment type="subcellular location">
    <subcellularLocation>
        <location evidence="1">Secreted</location>
    </subcellularLocation>
</comment>
<comment type="catalytic activity">
    <reaction evidence="5">
        <text>3-phenylpyruvate = enol-phenylpyruvate</text>
        <dbReference type="Rhea" id="RHEA:17097"/>
        <dbReference type="ChEBI" id="CHEBI:16815"/>
        <dbReference type="ChEBI" id="CHEBI:18005"/>
        <dbReference type="EC" id="5.3.2.1"/>
    </reaction>
</comment>
<reference evidence="12 13" key="1">
    <citation type="journal article" date="2014" name="Genome Announc.">
        <title>Draft genome sequences of the altered schaedler flora, a defined bacterial community from gnotobiotic mice.</title>
        <authorList>
            <person name="Wannemuehler M.J."/>
            <person name="Overstreet A.M."/>
            <person name="Ward D.V."/>
            <person name="Phillips G.J."/>
        </authorList>
    </citation>
    <scope>NUCLEOTIDE SEQUENCE [LARGE SCALE GENOMIC DNA]</scope>
    <source>
        <strain evidence="12 13">ASF492</strain>
    </source>
</reference>
<evidence type="ECO:0000256" key="3">
    <source>
        <dbReference type="ARBA" id="ARBA00022525"/>
    </source>
</evidence>
<comment type="caution">
    <text evidence="12">The sequence shown here is derived from an EMBL/GenBank/DDBJ whole genome shotgun (WGS) entry which is preliminary data.</text>
</comment>
<dbReference type="Pfam" id="PF01187">
    <property type="entry name" value="MIF"/>
    <property type="match status" value="1"/>
</dbReference>
<evidence type="ECO:0000256" key="8">
    <source>
        <dbReference type="ARBA" id="ARBA00039086"/>
    </source>
</evidence>
<proteinExistence type="predicted"/>
<dbReference type="GO" id="GO:0050178">
    <property type="term" value="F:phenylpyruvate tautomerase activity"/>
    <property type="evidence" value="ECO:0007669"/>
    <property type="project" value="UniProtKB-EC"/>
</dbReference>
<keyword evidence="3" id="KW-0964">Secreted</keyword>
<organism evidence="12 13">
    <name type="scientific">Eubacterium plexicaudatum ASF492</name>
    <dbReference type="NCBI Taxonomy" id="1235802"/>
    <lineage>
        <taxon>Bacteria</taxon>
        <taxon>Bacillati</taxon>
        <taxon>Bacillota</taxon>
        <taxon>Clostridia</taxon>
        <taxon>Eubacteriales</taxon>
        <taxon>Eubacteriaceae</taxon>
        <taxon>Eubacterium</taxon>
    </lineage>
</organism>
<gene>
    <name evidence="12" type="ORF">C823_02805</name>
</gene>
<dbReference type="STRING" id="1235802.C823_02805"/>
<accession>N2AMU0</accession>
<dbReference type="GO" id="GO:0005615">
    <property type="term" value="C:extracellular space"/>
    <property type="evidence" value="ECO:0007669"/>
    <property type="project" value="UniProtKB-KW"/>
</dbReference>
<dbReference type="eggNOG" id="COG1942">
    <property type="taxonomic scope" value="Bacteria"/>
</dbReference>
<dbReference type="GO" id="GO:0005125">
    <property type="term" value="F:cytokine activity"/>
    <property type="evidence" value="ECO:0007669"/>
    <property type="project" value="UniProtKB-KW"/>
</dbReference>
<evidence type="ECO:0000256" key="6">
    <source>
        <dbReference type="ARBA" id="ARBA00036823"/>
    </source>
</evidence>
<evidence type="ECO:0000256" key="10">
    <source>
        <dbReference type="ARBA" id="ARBA00041912"/>
    </source>
</evidence>
<dbReference type="EC" id="5.3.3.12" evidence="7"/>
<dbReference type="EC" id="5.3.2.1" evidence="8"/>
<name>N2AMU0_9FIRM</name>
<dbReference type="AlphaFoldDB" id="N2AMU0"/>
<keyword evidence="13" id="KW-1185">Reference proteome</keyword>
<dbReference type="PANTHER" id="PTHR11954:SF6">
    <property type="entry name" value="MACROPHAGE MIGRATION INHIBITORY FACTOR"/>
    <property type="match status" value="1"/>
</dbReference>
<evidence type="ECO:0000256" key="4">
    <source>
        <dbReference type="ARBA" id="ARBA00023235"/>
    </source>
</evidence>
<evidence type="ECO:0000256" key="5">
    <source>
        <dbReference type="ARBA" id="ARBA00036735"/>
    </source>
</evidence>
<dbReference type="GO" id="GO:0004167">
    <property type="term" value="F:dopachrome isomerase activity"/>
    <property type="evidence" value="ECO:0007669"/>
    <property type="project" value="UniProtKB-EC"/>
</dbReference>
<dbReference type="OrthoDB" id="5769863at2"/>
<protein>
    <recommendedName>
        <fullName evidence="11">L-dopachrome isomerase</fullName>
        <ecNumber evidence="8">5.3.2.1</ecNumber>
        <ecNumber evidence="7">5.3.3.12</ecNumber>
    </recommendedName>
    <alternativeName>
        <fullName evidence="9">L-dopachrome tautomerase</fullName>
    </alternativeName>
    <alternativeName>
        <fullName evidence="10">Phenylpyruvate tautomerase</fullName>
    </alternativeName>
</protein>
<dbReference type="InterPro" id="IPR014347">
    <property type="entry name" value="Tautomerase/MIF_sf"/>
</dbReference>
<dbReference type="EMBL" id="AQFT01000087">
    <property type="protein sequence ID" value="EMZ25789.1"/>
    <property type="molecule type" value="Genomic_DNA"/>
</dbReference>
<dbReference type="Proteomes" id="UP000012589">
    <property type="component" value="Unassembled WGS sequence"/>
</dbReference>
<dbReference type="Gene3D" id="3.30.429.10">
    <property type="entry name" value="Macrophage Migration Inhibitory Factor"/>
    <property type="match status" value="1"/>
</dbReference>
<evidence type="ECO:0000256" key="1">
    <source>
        <dbReference type="ARBA" id="ARBA00004613"/>
    </source>
</evidence>
<dbReference type="SUPFAM" id="SSF55331">
    <property type="entry name" value="Tautomerase/MIF"/>
    <property type="match status" value="1"/>
</dbReference>
<comment type="catalytic activity">
    <reaction evidence="6">
        <text>L-dopachrome = 5,6-dihydroxyindole-2-carboxylate</text>
        <dbReference type="Rhea" id="RHEA:13041"/>
        <dbReference type="ChEBI" id="CHEBI:16875"/>
        <dbReference type="ChEBI" id="CHEBI:57509"/>
        <dbReference type="EC" id="5.3.3.12"/>
    </reaction>
</comment>
<evidence type="ECO:0000256" key="11">
    <source>
        <dbReference type="ARBA" id="ARBA00042730"/>
    </source>
</evidence>